<proteinExistence type="predicted"/>
<dbReference type="SMART" id="SM00387">
    <property type="entry name" value="HATPase_c"/>
    <property type="match status" value="1"/>
</dbReference>
<dbReference type="Pfam" id="PF07730">
    <property type="entry name" value="HisKA_3"/>
    <property type="match status" value="1"/>
</dbReference>
<dbReference type="CDD" id="cd16917">
    <property type="entry name" value="HATPase_UhpB-NarQ-NarX-like"/>
    <property type="match status" value="1"/>
</dbReference>
<comment type="cofactor">
    <cofactor evidence="2">
        <name>[4Fe-4S] cluster</name>
        <dbReference type="ChEBI" id="CHEBI:49883"/>
    </cofactor>
</comment>
<evidence type="ECO:0000256" key="16">
    <source>
        <dbReference type="ARBA" id="ARBA00023014"/>
    </source>
</evidence>
<sequence length="696" mass="78444">MKNKLLILLLVLLCACGKQATVVPVSKESEQINAWIDAARDSVQISIAARKGFLNQSADLAYGIANDTIRLDHLSRISLAYKRLEDSVGFRKMNHQVLELARRGKLYKAEGESHWDMASFLKSYGVMDSAFYHYQKAHKSFQQLPVDSTSLSLQGRILYSMGGIQDYFMDYLGAEKNVTEALRIFDGLEDNLRIYNCYNLLGVIAGNMKSPEKALESYQKAGVILKKLDKSDQVRLKGQNQHNIAYAYLKGKDYNQAELTFNEFFKDNGLKSDNPELYSTGLVSLAYSIFKGKSDFQETENLLLKAIAVNDSVGFSMDQARAKQYYAELLAIQGDTLKALKNANEGLEIATETSNNDHHLEILRLLTKLDSKNAVSYSNEYYSLNESIKSEERVTRDKFARIRLETDEVIQRNEALTRGKLIWTLVAIGLLLAAIALYIIFAQRASNNKLKFEQKQQDANKEIYNLMLSQRGKFEEGKKLEKKRVSEELHDSVLGDLLSIRMFMGVLNEQSDESAVEQRAQMIEKLREVEEEIRTISHEMNKASYEKFYNFIVSLEELVETIEASSGIQCSFTYDDDVEWDALDGDIKINSYRIVQESLKNSVKHAQCEEALIAFKLSDGTLTLTIQDNGVGFDVNKGRNGIGLRNLTSRAEKMNGTLHVDSGKGNGTTITVQMPAKYIGPQNPSGLEGQIEMQNA</sequence>
<dbReference type="PROSITE" id="PS50109">
    <property type="entry name" value="HIS_KIN"/>
    <property type="match status" value="1"/>
</dbReference>
<evidence type="ECO:0000256" key="13">
    <source>
        <dbReference type="ARBA" id="ARBA00022840"/>
    </source>
</evidence>
<evidence type="ECO:0000256" key="12">
    <source>
        <dbReference type="ARBA" id="ARBA00022777"/>
    </source>
</evidence>
<evidence type="ECO:0000256" key="18">
    <source>
        <dbReference type="ARBA" id="ARBA00030800"/>
    </source>
</evidence>
<evidence type="ECO:0000256" key="11">
    <source>
        <dbReference type="ARBA" id="ARBA00022741"/>
    </source>
</evidence>
<comment type="subcellular location">
    <subcellularLocation>
        <location evidence="3">Cytoplasm</location>
    </subcellularLocation>
</comment>
<evidence type="ECO:0000256" key="20">
    <source>
        <dbReference type="SAM" id="Phobius"/>
    </source>
</evidence>
<feature type="transmembrane region" description="Helical" evidence="20">
    <location>
        <begin position="421"/>
        <end position="441"/>
    </location>
</feature>
<accession>A0ABY2WQ49</accession>
<dbReference type="EMBL" id="VCNI01000001">
    <property type="protein sequence ID" value="TMU56781.1"/>
    <property type="molecule type" value="Genomic_DNA"/>
</dbReference>
<protein>
    <recommendedName>
        <fullName evidence="5">Oxygen sensor histidine kinase NreB</fullName>
        <ecNumber evidence="4">2.7.13.3</ecNumber>
    </recommendedName>
    <alternativeName>
        <fullName evidence="18">Nitrogen regulation protein B</fullName>
    </alternativeName>
</protein>
<feature type="domain" description="Histidine kinase" evidence="22">
    <location>
        <begin position="593"/>
        <end position="678"/>
    </location>
</feature>
<dbReference type="PROSITE" id="PS51257">
    <property type="entry name" value="PROKAR_LIPOPROTEIN"/>
    <property type="match status" value="1"/>
</dbReference>
<evidence type="ECO:0000256" key="1">
    <source>
        <dbReference type="ARBA" id="ARBA00000085"/>
    </source>
</evidence>
<evidence type="ECO:0000259" key="22">
    <source>
        <dbReference type="PROSITE" id="PS50109"/>
    </source>
</evidence>
<keyword evidence="16" id="KW-0411">Iron-sulfur</keyword>
<keyword evidence="6" id="KW-0004">4Fe-4S</keyword>
<keyword evidence="14" id="KW-0408">Iron</keyword>
<dbReference type="InterPro" id="IPR004358">
    <property type="entry name" value="Sig_transdc_His_kin-like_C"/>
</dbReference>
<dbReference type="EC" id="2.7.13.3" evidence="4"/>
<reference evidence="23 24" key="1">
    <citation type="submission" date="2019-05" db="EMBL/GenBank/DDBJ databases">
        <title>Flagellimonas sp. AsT0115, sp. nov., isolated from a marine red algae, Asparagopsis taxiformis.</title>
        <authorList>
            <person name="Kim J."/>
            <person name="Jeong S.E."/>
            <person name="Jeon C.O."/>
        </authorList>
    </citation>
    <scope>NUCLEOTIDE SEQUENCE [LARGE SCALE GENOMIC DNA]</scope>
    <source>
        <strain evidence="23 24">AsT0115</strain>
    </source>
</reference>
<evidence type="ECO:0000256" key="6">
    <source>
        <dbReference type="ARBA" id="ARBA00022485"/>
    </source>
</evidence>
<comment type="function">
    <text evidence="17">Member of the two-component regulatory system NreB/NreC involved in the control of dissimilatory nitrate/nitrite reduction in response to oxygen. NreB functions as a direct oxygen sensor histidine kinase which is autophosphorylated, in the absence of oxygen, probably at the conserved histidine residue, and transfers its phosphate group probably to a conserved aspartate residue of NreC. NreB/NreC activates the expression of the nitrate (narGHJI) and nitrite (nir) reductase operons, as well as the putative nitrate transporter gene narT.</text>
</comment>
<gene>
    <name evidence="23" type="ORF">FGG15_04350</name>
</gene>
<organism evidence="23 24">
    <name type="scientific">Flagellimonas algicola</name>
    <dbReference type="NCBI Taxonomy" id="2583815"/>
    <lineage>
        <taxon>Bacteria</taxon>
        <taxon>Pseudomonadati</taxon>
        <taxon>Bacteroidota</taxon>
        <taxon>Flavobacteriia</taxon>
        <taxon>Flavobacteriales</taxon>
        <taxon>Flavobacteriaceae</taxon>
        <taxon>Flagellimonas</taxon>
    </lineage>
</organism>
<keyword evidence="24" id="KW-1185">Reference proteome</keyword>
<evidence type="ECO:0000256" key="17">
    <source>
        <dbReference type="ARBA" id="ARBA00024827"/>
    </source>
</evidence>
<dbReference type="SUPFAM" id="SSF55874">
    <property type="entry name" value="ATPase domain of HSP90 chaperone/DNA topoisomerase II/histidine kinase"/>
    <property type="match status" value="1"/>
</dbReference>
<name>A0ABY2WQ49_9FLAO</name>
<dbReference type="InterPro" id="IPR011990">
    <property type="entry name" value="TPR-like_helical_dom_sf"/>
</dbReference>
<dbReference type="PRINTS" id="PR00344">
    <property type="entry name" value="BCTRLSENSOR"/>
</dbReference>
<keyword evidence="20" id="KW-1133">Transmembrane helix</keyword>
<dbReference type="Gene3D" id="3.30.565.10">
    <property type="entry name" value="Histidine kinase-like ATPase, C-terminal domain"/>
    <property type="match status" value="1"/>
</dbReference>
<dbReference type="SUPFAM" id="SSF48452">
    <property type="entry name" value="TPR-like"/>
    <property type="match status" value="2"/>
</dbReference>
<keyword evidence="20" id="KW-0812">Transmembrane</keyword>
<evidence type="ECO:0000256" key="2">
    <source>
        <dbReference type="ARBA" id="ARBA00001966"/>
    </source>
</evidence>
<dbReference type="Pfam" id="PF02518">
    <property type="entry name" value="HATPase_c"/>
    <property type="match status" value="1"/>
</dbReference>
<comment type="catalytic activity">
    <reaction evidence="1">
        <text>ATP + protein L-histidine = ADP + protein N-phospho-L-histidine.</text>
        <dbReference type="EC" id="2.7.13.3"/>
    </reaction>
</comment>
<dbReference type="PANTHER" id="PTHR24421:SF10">
    <property type="entry name" value="NITRATE_NITRITE SENSOR PROTEIN NARQ"/>
    <property type="match status" value="1"/>
</dbReference>
<keyword evidence="19" id="KW-0175">Coiled coil</keyword>
<evidence type="ECO:0000256" key="19">
    <source>
        <dbReference type="SAM" id="Coils"/>
    </source>
</evidence>
<keyword evidence="7" id="KW-0963">Cytoplasm</keyword>
<evidence type="ECO:0000256" key="7">
    <source>
        <dbReference type="ARBA" id="ARBA00022490"/>
    </source>
</evidence>
<keyword evidence="9" id="KW-0808">Transferase</keyword>
<keyword evidence="10" id="KW-0479">Metal-binding</keyword>
<dbReference type="InterPro" id="IPR011712">
    <property type="entry name" value="Sig_transdc_His_kin_sub3_dim/P"/>
</dbReference>
<keyword evidence="8" id="KW-0597">Phosphoprotein</keyword>
<dbReference type="InterPro" id="IPR003594">
    <property type="entry name" value="HATPase_dom"/>
</dbReference>
<dbReference type="RefSeq" id="WP_138833584.1">
    <property type="nucleotide sequence ID" value="NZ_VCNI01000001.1"/>
</dbReference>
<keyword evidence="13" id="KW-0067">ATP-binding</keyword>
<evidence type="ECO:0000313" key="24">
    <source>
        <dbReference type="Proteomes" id="UP000751614"/>
    </source>
</evidence>
<dbReference type="PANTHER" id="PTHR24421">
    <property type="entry name" value="NITRATE/NITRITE SENSOR PROTEIN NARX-RELATED"/>
    <property type="match status" value="1"/>
</dbReference>
<keyword evidence="15" id="KW-0902">Two-component regulatory system</keyword>
<keyword evidence="20" id="KW-0472">Membrane</keyword>
<feature type="coiled-coil region" evidence="19">
    <location>
        <begin position="512"/>
        <end position="546"/>
    </location>
</feature>
<dbReference type="InterPro" id="IPR050482">
    <property type="entry name" value="Sensor_HK_TwoCompSys"/>
</dbReference>
<evidence type="ECO:0000256" key="8">
    <source>
        <dbReference type="ARBA" id="ARBA00022553"/>
    </source>
</evidence>
<evidence type="ECO:0000256" key="10">
    <source>
        <dbReference type="ARBA" id="ARBA00022723"/>
    </source>
</evidence>
<dbReference type="Proteomes" id="UP000751614">
    <property type="component" value="Unassembled WGS sequence"/>
</dbReference>
<dbReference type="GO" id="GO:0016301">
    <property type="term" value="F:kinase activity"/>
    <property type="evidence" value="ECO:0007669"/>
    <property type="project" value="UniProtKB-KW"/>
</dbReference>
<dbReference type="Gene3D" id="1.25.40.10">
    <property type="entry name" value="Tetratricopeptide repeat domain"/>
    <property type="match status" value="1"/>
</dbReference>
<evidence type="ECO:0000256" key="3">
    <source>
        <dbReference type="ARBA" id="ARBA00004496"/>
    </source>
</evidence>
<evidence type="ECO:0000256" key="4">
    <source>
        <dbReference type="ARBA" id="ARBA00012438"/>
    </source>
</evidence>
<keyword evidence="12 23" id="KW-0418">Kinase</keyword>
<evidence type="ECO:0000256" key="15">
    <source>
        <dbReference type="ARBA" id="ARBA00023012"/>
    </source>
</evidence>
<feature type="chain" id="PRO_5045503384" description="Oxygen sensor histidine kinase NreB" evidence="21">
    <location>
        <begin position="21"/>
        <end position="696"/>
    </location>
</feature>
<evidence type="ECO:0000313" key="23">
    <source>
        <dbReference type="EMBL" id="TMU56781.1"/>
    </source>
</evidence>
<feature type="signal peptide" evidence="21">
    <location>
        <begin position="1"/>
        <end position="20"/>
    </location>
</feature>
<evidence type="ECO:0000256" key="9">
    <source>
        <dbReference type="ARBA" id="ARBA00022679"/>
    </source>
</evidence>
<evidence type="ECO:0000256" key="5">
    <source>
        <dbReference type="ARBA" id="ARBA00017322"/>
    </source>
</evidence>
<keyword evidence="11" id="KW-0547">Nucleotide-binding</keyword>
<keyword evidence="21" id="KW-0732">Signal</keyword>
<dbReference type="InterPro" id="IPR036890">
    <property type="entry name" value="HATPase_C_sf"/>
</dbReference>
<dbReference type="InterPro" id="IPR005467">
    <property type="entry name" value="His_kinase_dom"/>
</dbReference>
<evidence type="ECO:0000256" key="14">
    <source>
        <dbReference type="ARBA" id="ARBA00023004"/>
    </source>
</evidence>
<comment type="caution">
    <text evidence="23">The sequence shown here is derived from an EMBL/GenBank/DDBJ whole genome shotgun (WGS) entry which is preliminary data.</text>
</comment>
<evidence type="ECO:0000256" key="21">
    <source>
        <dbReference type="SAM" id="SignalP"/>
    </source>
</evidence>